<dbReference type="PRINTS" id="PR01245">
    <property type="entry name" value="RAD1REC1"/>
</dbReference>
<comment type="subcellular location">
    <subcellularLocation>
        <location evidence="1">Nucleus</location>
    </subcellularLocation>
</comment>
<protein>
    <recommendedName>
        <fullName evidence="8">Cell cycle checkpoint protein RAD1</fullName>
    </recommendedName>
</protein>
<reference evidence="6 7" key="1">
    <citation type="submission" date="2015-06" db="EMBL/GenBank/DDBJ databases">
        <title>Expansion of signal transduction pathways in fungi by whole-genome duplication.</title>
        <authorList>
            <consortium name="DOE Joint Genome Institute"/>
            <person name="Corrochano L.M."/>
            <person name="Kuo A."/>
            <person name="Marcet-Houben M."/>
            <person name="Polaino S."/>
            <person name="Salamov A."/>
            <person name="Villalobos J.M."/>
            <person name="Alvarez M.I."/>
            <person name="Avalos J."/>
            <person name="Benito E.P."/>
            <person name="Benoit I."/>
            <person name="Burger G."/>
            <person name="Camino L.P."/>
            <person name="Canovas D."/>
            <person name="Cerda-Olmedo E."/>
            <person name="Cheng J.-F."/>
            <person name="Dominguez A."/>
            <person name="Elias M."/>
            <person name="Eslava A.P."/>
            <person name="Glaser F."/>
            <person name="Grimwood J."/>
            <person name="Gutierrez G."/>
            <person name="Heitman J."/>
            <person name="Henrissat B."/>
            <person name="Iturriaga E.A."/>
            <person name="Lang B.F."/>
            <person name="Lavin J.L."/>
            <person name="Lee S."/>
            <person name="Li W."/>
            <person name="Lindquist E."/>
            <person name="Lopez-Garcia S."/>
            <person name="Luque E.M."/>
            <person name="Marcos A.T."/>
            <person name="Martin J."/>
            <person name="Mccluskey K."/>
            <person name="Medina H.R."/>
            <person name="Miralles-Duran A."/>
            <person name="Miyazaki A."/>
            <person name="Munoz-Torres E."/>
            <person name="Oguiza J.A."/>
            <person name="Ohm R."/>
            <person name="Olmedo M."/>
            <person name="Orejas M."/>
            <person name="Ortiz-Castellanos L."/>
            <person name="Pisabarro A.G."/>
            <person name="Rodriguez-Romero J."/>
            <person name="Ruiz-Herrera J."/>
            <person name="Ruiz-Vazquez R."/>
            <person name="Sanz C."/>
            <person name="Schackwitz W."/>
            <person name="Schmutz J."/>
            <person name="Shahriari M."/>
            <person name="Shelest E."/>
            <person name="Silva-Franco F."/>
            <person name="Soanes D."/>
            <person name="Syed K."/>
            <person name="Tagua V.G."/>
            <person name="Talbot N.J."/>
            <person name="Thon M."/>
            <person name="De Vries R.P."/>
            <person name="Wiebenga A."/>
            <person name="Yadav J.S."/>
            <person name="Braun E.L."/>
            <person name="Baker S."/>
            <person name="Garre V."/>
            <person name="Horwitz B."/>
            <person name="Torres-Martinez S."/>
            <person name="Idnurm A."/>
            <person name="Herrera-Estrella A."/>
            <person name="Gabaldon T."/>
            <person name="Grigoriev I.V."/>
        </authorList>
    </citation>
    <scope>NUCLEOTIDE SEQUENCE [LARGE SCALE GENOMIC DNA]</scope>
    <source>
        <strain evidence="6 7">CBS 277.49</strain>
    </source>
</reference>
<evidence type="ECO:0000256" key="2">
    <source>
        <dbReference type="ARBA" id="ARBA00010991"/>
    </source>
</evidence>
<dbReference type="GO" id="GO:0006281">
    <property type="term" value="P:DNA repair"/>
    <property type="evidence" value="ECO:0007669"/>
    <property type="project" value="UniProtKB-KW"/>
</dbReference>
<gene>
    <name evidence="6" type="ORF">MUCCIDRAFT_109941</name>
</gene>
<keyword evidence="4" id="KW-0234">DNA repair</keyword>
<proteinExistence type="inferred from homology"/>
<comment type="caution">
    <text evidence="6">The sequence shown here is derived from an EMBL/GenBank/DDBJ whole genome shotgun (WGS) entry which is preliminary data.</text>
</comment>
<dbReference type="Proteomes" id="UP000077051">
    <property type="component" value="Unassembled WGS sequence"/>
</dbReference>
<evidence type="ECO:0000256" key="5">
    <source>
        <dbReference type="ARBA" id="ARBA00023242"/>
    </source>
</evidence>
<evidence type="ECO:0000313" key="7">
    <source>
        <dbReference type="Proteomes" id="UP000077051"/>
    </source>
</evidence>
<dbReference type="OrthoDB" id="337581at2759"/>
<dbReference type="SUPFAM" id="SSF55979">
    <property type="entry name" value="DNA clamp"/>
    <property type="match status" value="1"/>
</dbReference>
<keyword evidence="7" id="KW-1185">Reference proteome</keyword>
<evidence type="ECO:0000256" key="4">
    <source>
        <dbReference type="ARBA" id="ARBA00023204"/>
    </source>
</evidence>
<keyword evidence="5" id="KW-0539">Nucleus</keyword>
<evidence type="ECO:0000256" key="1">
    <source>
        <dbReference type="ARBA" id="ARBA00004123"/>
    </source>
</evidence>
<organism evidence="6 7">
    <name type="scientific">Mucor lusitanicus CBS 277.49</name>
    <dbReference type="NCBI Taxonomy" id="747725"/>
    <lineage>
        <taxon>Eukaryota</taxon>
        <taxon>Fungi</taxon>
        <taxon>Fungi incertae sedis</taxon>
        <taxon>Mucoromycota</taxon>
        <taxon>Mucoromycotina</taxon>
        <taxon>Mucoromycetes</taxon>
        <taxon>Mucorales</taxon>
        <taxon>Mucorineae</taxon>
        <taxon>Mucoraceae</taxon>
        <taxon>Mucor</taxon>
    </lineage>
</organism>
<dbReference type="GO" id="GO:0030896">
    <property type="term" value="C:checkpoint clamp complex"/>
    <property type="evidence" value="ECO:0007669"/>
    <property type="project" value="TreeGrafter"/>
</dbReference>
<dbReference type="VEuPathDB" id="FungiDB:MUCCIDRAFT_109941"/>
<dbReference type="Gene3D" id="3.70.10.10">
    <property type="match status" value="1"/>
</dbReference>
<evidence type="ECO:0000313" key="6">
    <source>
        <dbReference type="EMBL" id="OAD03088.1"/>
    </source>
</evidence>
<comment type="similarity">
    <text evidence="2">Belongs to the rad1 family.</text>
</comment>
<evidence type="ECO:0000256" key="3">
    <source>
        <dbReference type="ARBA" id="ARBA00022763"/>
    </source>
</evidence>
<name>A0A168L430_MUCCL</name>
<dbReference type="InterPro" id="IPR003021">
    <property type="entry name" value="Rad1_Rec1_Rad17"/>
</dbReference>
<dbReference type="InterPro" id="IPR046938">
    <property type="entry name" value="DNA_clamp_sf"/>
</dbReference>
<dbReference type="AlphaFoldDB" id="A0A168L430"/>
<keyword evidence="3" id="KW-0227">DNA damage</keyword>
<dbReference type="GO" id="GO:0000077">
    <property type="term" value="P:DNA damage checkpoint signaling"/>
    <property type="evidence" value="ECO:0007669"/>
    <property type="project" value="InterPro"/>
</dbReference>
<accession>A0A168L430</accession>
<dbReference type="PANTHER" id="PTHR10870">
    <property type="entry name" value="CELL CYCLE CHECKPOINT PROTEIN RAD1"/>
    <property type="match status" value="1"/>
</dbReference>
<dbReference type="PANTHER" id="PTHR10870:SF0">
    <property type="entry name" value="CELL CYCLE CHECKPOINT PROTEIN RAD1"/>
    <property type="match status" value="1"/>
</dbReference>
<sequence length="314" mass="35613">MVTGANALSSILHFSLHYQLLRAMDYTIDDNVLFYAVIKNVKHVLKLIKALEIKNVVSLYIHDEGFILTVEDQRAVKAMAYFKLHLFQIFNLKEGAHVPALGLPVDVLSNGLRIMLPSSEVANACRLTLPASVCLHDVTGFRRRLIREPNSQQHQTMKCELIPFEPEEESTQLQFEESSNEESQRMIMKASCMSGSVWFKDLMNDLDSGYNKVSFTMSPNDPPFRVVAEGTDLLTEADCPQDSEPFINFVCNRELTFSYLYAHIVQCKRALDLSNEVSLEMYSNGALRLFFQIEGPLGKLDTIQFNFLPSNNIT</sequence>
<dbReference type="STRING" id="747725.A0A168L430"/>
<evidence type="ECO:0008006" key="8">
    <source>
        <dbReference type="Google" id="ProtNLM"/>
    </source>
</evidence>
<dbReference type="EMBL" id="AMYB01000004">
    <property type="protein sequence ID" value="OAD03088.1"/>
    <property type="molecule type" value="Genomic_DNA"/>
</dbReference>
<dbReference type="Pfam" id="PF02144">
    <property type="entry name" value="Rad1"/>
    <property type="match status" value="1"/>
</dbReference>